<name>A0A1H3LAD4_9ACTN</name>
<feature type="chain" id="PRO_5011479139" evidence="1">
    <location>
        <begin position="30"/>
        <end position="852"/>
    </location>
</feature>
<evidence type="ECO:0000313" key="2">
    <source>
        <dbReference type="EMBL" id="SDY61260.1"/>
    </source>
</evidence>
<dbReference type="Gene3D" id="2.160.20.10">
    <property type="entry name" value="Single-stranded right-handed beta-helix, Pectin lyase-like"/>
    <property type="match status" value="1"/>
</dbReference>
<dbReference type="AlphaFoldDB" id="A0A1H3LAD4"/>
<dbReference type="OrthoDB" id="4178270at2"/>
<organism evidence="2 3">
    <name type="scientific">Asanoa ishikariensis</name>
    <dbReference type="NCBI Taxonomy" id="137265"/>
    <lineage>
        <taxon>Bacteria</taxon>
        <taxon>Bacillati</taxon>
        <taxon>Actinomycetota</taxon>
        <taxon>Actinomycetes</taxon>
        <taxon>Micromonosporales</taxon>
        <taxon>Micromonosporaceae</taxon>
        <taxon>Asanoa</taxon>
    </lineage>
</organism>
<proteinExistence type="predicted"/>
<reference evidence="3" key="1">
    <citation type="submission" date="2016-10" db="EMBL/GenBank/DDBJ databases">
        <authorList>
            <person name="Varghese N."/>
            <person name="Submissions S."/>
        </authorList>
    </citation>
    <scope>NUCLEOTIDE SEQUENCE [LARGE SCALE GENOMIC DNA]</scope>
    <source>
        <strain evidence="3">DSM 44718</strain>
    </source>
</reference>
<dbReference type="Proteomes" id="UP000199632">
    <property type="component" value="Unassembled WGS sequence"/>
</dbReference>
<feature type="signal peptide" evidence="1">
    <location>
        <begin position="1"/>
        <end position="29"/>
    </location>
</feature>
<gene>
    <name evidence="2" type="ORF">SAMN05421684_0632</name>
</gene>
<keyword evidence="1" id="KW-0732">Signal</keyword>
<accession>A0A1H3LAD4</accession>
<evidence type="ECO:0000256" key="1">
    <source>
        <dbReference type="SAM" id="SignalP"/>
    </source>
</evidence>
<dbReference type="EMBL" id="FNQB01000001">
    <property type="protein sequence ID" value="SDY61260.1"/>
    <property type="molecule type" value="Genomic_DNA"/>
</dbReference>
<evidence type="ECO:0000313" key="3">
    <source>
        <dbReference type="Proteomes" id="UP000199632"/>
    </source>
</evidence>
<sequence>MSRLRRGLAPLIAAVLLTTVALPLAGADAAEPADTIHVTQRCDTVMDGSPERPFCSITEAVRTAQPGQTVEVTAGEWGDVVVATSGLLGQPITIKGFRGYGQRTRVRSVHLSAVQHVVVDGFDIVVDGSKSAVLIEDSSDVTVTNGWANTGSAPTVDIRGDSHRVTVSRMVARGYRAQVFAVGAGVTDTLLSRNSVMLDRLFTGAPAAITIADAPRTTITNNTIVTDCLVGVAVTGDSAGFGLYNSIVRTNLPDRPGACTPPEAPLPASAIPLTVEGVAATDSQLDYNLLDPVHGGPLYSWAGTTYPNPAAFAAATGQGTHDIAADPKLVTVQSTNVGWGLGSDSPAIDSALATAPGLYGPDLRGNPAADKPDVPNSGGAFLDRGSVELLPEPKVAPTIRWVLDYGNPGSLEAIVYVNAEYPWLTSAVRGGGTASIQMINTPSAETVLTDSGYAAFTYPRAGVACASVVFSTDGFRSRPPLHQSSPCTVLGSSFTPSTPQRVLDTRSGGGAPMRPNSDLVLPLPAPFSTADAVVLNVTVTQPTANGYLTVSAPGNRPESSNINFVAKQTIANLVTVPVSEGKVRFSSSGSGTVHVLADVAGYYGNAGKRMKAMAPARLLDTRNAIGVPGTTPIGPQGRVTIDAGLWLPAGTTAVALNLTVTKPTQSGHITVFPPGGAVPTASNLNFVAGATVNNMVIAPVVDGKIALANGGSGTVHVVADMTAAFASAGTNTYLPTFPTRILDTRASGKPVGPGQAVRVSVDKRACSGHPCGAGAIVANVTVTGTKSAGYLTVYPFEQNRPTASAINFTAGQTVANLVTVGLGDNSFLVFNSSAATVDVVVDQAGFYLSPPI</sequence>
<keyword evidence="3" id="KW-1185">Reference proteome</keyword>
<dbReference type="RefSeq" id="WP_090786848.1">
    <property type="nucleotide sequence ID" value="NZ_BOND01000015.1"/>
</dbReference>
<dbReference type="InterPro" id="IPR011050">
    <property type="entry name" value="Pectin_lyase_fold/virulence"/>
</dbReference>
<dbReference type="InterPro" id="IPR012334">
    <property type="entry name" value="Pectin_lyas_fold"/>
</dbReference>
<protein>
    <submittedName>
        <fullName evidence="2">Uncharacterized protein</fullName>
    </submittedName>
</protein>
<dbReference type="STRING" id="137265.SAMN05421684_0632"/>
<dbReference type="SUPFAM" id="SSF51126">
    <property type="entry name" value="Pectin lyase-like"/>
    <property type="match status" value="1"/>
</dbReference>